<protein>
    <submittedName>
        <fullName evidence="2">Uncharacterized protein</fullName>
    </submittedName>
</protein>
<evidence type="ECO:0000313" key="2">
    <source>
        <dbReference type="EMBL" id="GFT30674.1"/>
    </source>
</evidence>
<feature type="compositionally biased region" description="Polar residues" evidence="1">
    <location>
        <begin position="55"/>
        <end position="71"/>
    </location>
</feature>
<dbReference type="EMBL" id="BMAW01107739">
    <property type="protein sequence ID" value="GFT30674.1"/>
    <property type="molecule type" value="Genomic_DNA"/>
</dbReference>
<name>A0A8X6TL81_NEPPI</name>
<organism evidence="2 3">
    <name type="scientific">Nephila pilipes</name>
    <name type="common">Giant wood spider</name>
    <name type="synonym">Nephila maculata</name>
    <dbReference type="NCBI Taxonomy" id="299642"/>
    <lineage>
        <taxon>Eukaryota</taxon>
        <taxon>Metazoa</taxon>
        <taxon>Ecdysozoa</taxon>
        <taxon>Arthropoda</taxon>
        <taxon>Chelicerata</taxon>
        <taxon>Arachnida</taxon>
        <taxon>Araneae</taxon>
        <taxon>Araneomorphae</taxon>
        <taxon>Entelegynae</taxon>
        <taxon>Araneoidea</taxon>
        <taxon>Nephilidae</taxon>
        <taxon>Nephila</taxon>
    </lineage>
</organism>
<sequence>MNGGGGIKSPSNLSVKLYGYDNVQIICKCSRLVAHIEKREHKRDQVFSKKEKNYANGSHKSTKQLSVSNAWNPRHRVQYSRTEVLRTSQKIVSDSRERKGHAATFCHSKVPQKAKTKPNHTGKCYHRC</sequence>
<feature type="region of interest" description="Disordered" evidence="1">
    <location>
        <begin position="50"/>
        <end position="73"/>
    </location>
</feature>
<comment type="caution">
    <text evidence="2">The sequence shown here is derived from an EMBL/GenBank/DDBJ whole genome shotgun (WGS) entry which is preliminary data.</text>
</comment>
<evidence type="ECO:0000256" key="1">
    <source>
        <dbReference type="SAM" id="MobiDB-lite"/>
    </source>
</evidence>
<reference evidence="2" key="1">
    <citation type="submission" date="2020-08" db="EMBL/GenBank/DDBJ databases">
        <title>Multicomponent nature underlies the extraordinary mechanical properties of spider dragline silk.</title>
        <authorList>
            <person name="Kono N."/>
            <person name="Nakamura H."/>
            <person name="Mori M."/>
            <person name="Yoshida Y."/>
            <person name="Ohtoshi R."/>
            <person name="Malay A.D."/>
            <person name="Moran D.A.P."/>
            <person name="Tomita M."/>
            <person name="Numata K."/>
            <person name="Arakawa K."/>
        </authorList>
    </citation>
    <scope>NUCLEOTIDE SEQUENCE</scope>
</reference>
<proteinExistence type="predicted"/>
<gene>
    <name evidence="2" type="ORF">NPIL_248771</name>
</gene>
<dbReference type="Proteomes" id="UP000887013">
    <property type="component" value="Unassembled WGS sequence"/>
</dbReference>
<keyword evidence="3" id="KW-1185">Reference proteome</keyword>
<evidence type="ECO:0000313" key="3">
    <source>
        <dbReference type="Proteomes" id="UP000887013"/>
    </source>
</evidence>
<accession>A0A8X6TL81</accession>
<dbReference type="AlphaFoldDB" id="A0A8X6TL81"/>